<evidence type="ECO:0000313" key="2">
    <source>
        <dbReference type="RefSeq" id="XP_016675348.1"/>
    </source>
</evidence>
<dbReference type="AlphaFoldDB" id="A0A1U8IG69"/>
<reference evidence="2" key="2">
    <citation type="submission" date="2025-08" db="UniProtKB">
        <authorList>
            <consortium name="RefSeq"/>
        </authorList>
    </citation>
    <scope>IDENTIFICATION</scope>
</reference>
<dbReference type="OrthoDB" id="1114054at2759"/>
<dbReference type="InterPro" id="IPR012337">
    <property type="entry name" value="RNaseH-like_sf"/>
</dbReference>
<dbReference type="GeneID" id="107894602"/>
<dbReference type="InterPro" id="IPR036397">
    <property type="entry name" value="RNaseH_sf"/>
</dbReference>
<dbReference type="KEGG" id="ghi:107894602"/>
<proteinExistence type="predicted"/>
<keyword evidence="1" id="KW-1185">Reference proteome</keyword>
<gene>
    <name evidence="2" type="primary">LOC107894602</name>
</gene>
<reference evidence="1" key="1">
    <citation type="journal article" date="2020" name="Nat. Genet.">
        <title>Genomic diversifications of five Gossypium allopolyploid species and their impact on cotton improvement.</title>
        <authorList>
            <person name="Chen Z.J."/>
            <person name="Sreedasyam A."/>
            <person name="Ando A."/>
            <person name="Song Q."/>
            <person name="De Santiago L.M."/>
            <person name="Hulse-Kemp A.M."/>
            <person name="Ding M."/>
            <person name="Ye W."/>
            <person name="Kirkbride R.C."/>
            <person name="Jenkins J."/>
            <person name="Plott C."/>
            <person name="Lovell J."/>
            <person name="Lin Y.M."/>
            <person name="Vaughn R."/>
            <person name="Liu B."/>
            <person name="Simpson S."/>
            <person name="Scheffler B.E."/>
            <person name="Wen L."/>
            <person name="Saski C.A."/>
            <person name="Grover C.E."/>
            <person name="Hu G."/>
            <person name="Conover J.L."/>
            <person name="Carlson J.W."/>
            <person name="Shu S."/>
            <person name="Boston L.B."/>
            <person name="Williams M."/>
            <person name="Peterson D.G."/>
            <person name="McGee K."/>
            <person name="Jones D.C."/>
            <person name="Wendel J.F."/>
            <person name="Stelly D.M."/>
            <person name="Grimwood J."/>
            <person name="Schmutz J."/>
        </authorList>
    </citation>
    <scope>NUCLEOTIDE SEQUENCE [LARGE SCALE GENOMIC DNA]</scope>
    <source>
        <strain evidence="1">cv. TM-1</strain>
    </source>
</reference>
<dbReference type="Proteomes" id="UP000818029">
    <property type="component" value="Chromosome A09"/>
</dbReference>
<dbReference type="PANTHER" id="PTHR48475:SF1">
    <property type="entry name" value="RNASE H TYPE-1 DOMAIN-CONTAINING PROTEIN"/>
    <property type="match status" value="1"/>
</dbReference>
<name>A0A1U8IG69_GOSHI</name>
<dbReference type="PaxDb" id="3635-A0A1U8IG69"/>
<dbReference type="RefSeq" id="XP_016675348.1">
    <property type="nucleotide sequence ID" value="XM_016819859.1"/>
</dbReference>
<dbReference type="PANTHER" id="PTHR48475">
    <property type="entry name" value="RIBONUCLEASE H"/>
    <property type="match status" value="1"/>
</dbReference>
<protein>
    <submittedName>
        <fullName evidence="2">Uncharacterized protein</fullName>
    </submittedName>
</protein>
<organism evidence="1 2">
    <name type="scientific">Gossypium hirsutum</name>
    <name type="common">Upland cotton</name>
    <name type="synonym">Gossypium mexicanum</name>
    <dbReference type="NCBI Taxonomy" id="3635"/>
    <lineage>
        <taxon>Eukaryota</taxon>
        <taxon>Viridiplantae</taxon>
        <taxon>Streptophyta</taxon>
        <taxon>Embryophyta</taxon>
        <taxon>Tracheophyta</taxon>
        <taxon>Spermatophyta</taxon>
        <taxon>Magnoliopsida</taxon>
        <taxon>eudicotyledons</taxon>
        <taxon>Gunneridae</taxon>
        <taxon>Pentapetalae</taxon>
        <taxon>rosids</taxon>
        <taxon>malvids</taxon>
        <taxon>Malvales</taxon>
        <taxon>Malvaceae</taxon>
        <taxon>Malvoideae</taxon>
        <taxon>Gossypium</taxon>
    </lineage>
</organism>
<evidence type="ECO:0000313" key="1">
    <source>
        <dbReference type="Proteomes" id="UP000818029"/>
    </source>
</evidence>
<accession>A0A1U8IG69</accession>
<dbReference type="SUPFAM" id="SSF53098">
    <property type="entry name" value="Ribonuclease H-like"/>
    <property type="match status" value="1"/>
</dbReference>
<dbReference type="Gene3D" id="3.30.420.10">
    <property type="entry name" value="Ribonuclease H-like superfamily/Ribonuclease H"/>
    <property type="match status" value="1"/>
</dbReference>
<sequence>MNGVVEAANKNIKNIIGKIIETYKDWHEKLPFALYAYLTSVKTIGATPYSLVYGMEAVLPIEVKIPSLRVLSELKLDEAEWIQSRFDHLNLIEEKSIDCDVCTPRAPSSANQDPIELPKGSMTRARTKRLQEALTALLTRIWDETKPLDVGEAMDISLKTQCTLLQADFSSSPAPPALQLQLAHLSLFELV</sequence>
<dbReference type="GO" id="GO:0003676">
    <property type="term" value="F:nucleic acid binding"/>
    <property type="evidence" value="ECO:0007669"/>
    <property type="project" value="InterPro"/>
</dbReference>